<dbReference type="AlphaFoldDB" id="A0A9W7FID9"/>
<reference evidence="7" key="1">
    <citation type="journal article" date="2023" name="Commun. Biol.">
        <title>Genome analysis of Parmales, the sister group of diatoms, reveals the evolutionary specialization of diatoms from phago-mixotrophs to photoautotrophs.</title>
        <authorList>
            <person name="Ban H."/>
            <person name="Sato S."/>
            <person name="Yoshikawa S."/>
            <person name="Yamada K."/>
            <person name="Nakamura Y."/>
            <person name="Ichinomiya M."/>
            <person name="Sato N."/>
            <person name="Blanc-Mathieu R."/>
            <person name="Endo H."/>
            <person name="Kuwata A."/>
            <person name="Ogata H."/>
        </authorList>
    </citation>
    <scope>NUCLEOTIDE SEQUENCE [LARGE SCALE GENOMIC DNA]</scope>
    <source>
        <strain evidence="7">NIES 3700</strain>
    </source>
</reference>
<evidence type="ECO:0000313" key="6">
    <source>
        <dbReference type="EMBL" id="GMI12593.1"/>
    </source>
</evidence>
<evidence type="ECO:0000256" key="1">
    <source>
        <dbReference type="ARBA" id="ARBA00022723"/>
    </source>
</evidence>
<evidence type="ECO:0000259" key="5">
    <source>
        <dbReference type="PROSITE" id="PS50865"/>
    </source>
</evidence>
<sequence length="302" mass="33721">MPLTTFLEAVADPVRRGRMMDDLKSVDIDLSCRHGLDFDSSTISKDEAFPDILGEILDIGAGIYAVAITGQKMAGEIPLQNLYYHSQTELPITPATASKYVITAILGSFLSRPEAYRLAQIRSRSLHKEMLLSAVSSVIYNVDSKDVDFSQTFLFFHCAVALNIIYSDVYWDDARAVDVKNLEVSRGFLFADSAVVESLMDKALGKEFDGSEEYVLSYLHRRINCHCMDHRVKWETGTKLLLEGGQDKYCGGCGKVETPEFKLKNCSRCGCDWYCGAECQKKGWKNGHKERCGKMSSVVTAK</sequence>
<name>A0A9W7FID9_9STRA</name>
<feature type="domain" description="MYND-type" evidence="5">
    <location>
        <begin position="250"/>
        <end position="292"/>
    </location>
</feature>
<dbReference type="Proteomes" id="UP001165122">
    <property type="component" value="Unassembled WGS sequence"/>
</dbReference>
<comment type="caution">
    <text evidence="6">The sequence shown here is derived from an EMBL/GenBank/DDBJ whole genome shotgun (WGS) entry which is preliminary data.</text>
</comment>
<dbReference type="GO" id="GO:0008270">
    <property type="term" value="F:zinc ion binding"/>
    <property type="evidence" value="ECO:0007669"/>
    <property type="project" value="UniProtKB-KW"/>
</dbReference>
<protein>
    <recommendedName>
        <fullName evidence="5">MYND-type domain-containing protein</fullName>
    </recommendedName>
</protein>
<dbReference type="Gene3D" id="6.10.140.2220">
    <property type="match status" value="1"/>
</dbReference>
<keyword evidence="7" id="KW-1185">Reference proteome</keyword>
<dbReference type="SUPFAM" id="SSF144232">
    <property type="entry name" value="HIT/MYND zinc finger-like"/>
    <property type="match status" value="1"/>
</dbReference>
<keyword evidence="2 4" id="KW-0863">Zinc-finger</keyword>
<keyword evidence="3" id="KW-0862">Zinc</keyword>
<evidence type="ECO:0000256" key="2">
    <source>
        <dbReference type="ARBA" id="ARBA00022771"/>
    </source>
</evidence>
<organism evidence="6 7">
    <name type="scientific">Triparma laevis f. longispina</name>
    <dbReference type="NCBI Taxonomy" id="1714387"/>
    <lineage>
        <taxon>Eukaryota</taxon>
        <taxon>Sar</taxon>
        <taxon>Stramenopiles</taxon>
        <taxon>Ochrophyta</taxon>
        <taxon>Bolidophyceae</taxon>
        <taxon>Parmales</taxon>
        <taxon>Triparmaceae</taxon>
        <taxon>Triparma</taxon>
    </lineage>
</organism>
<dbReference type="PROSITE" id="PS01360">
    <property type="entry name" value="ZF_MYND_1"/>
    <property type="match status" value="1"/>
</dbReference>
<accession>A0A9W7FID9</accession>
<keyword evidence="1" id="KW-0479">Metal-binding</keyword>
<dbReference type="EMBL" id="BRXW01000178">
    <property type="protein sequence ID" value="GMI12593.1"/>
    <property type="molecule type" value="Genomic_DNA"/>
</dbReference>
<gene>
    <name evidence="6" type="ORF">TrLO_g13003</name>
</gene>
<dbReference type="OrthoDB" id="5945798at2759"/>
<dbReference type="PROSITE" id="PS50865">
    <property type="entry name" value="ZF_MYND_2"/>
    <property type="match status" value="1"/>
</dbReference>
<evidence type="ECO:0000256" key="4">
    <source>
        <dbReference type="PROSITE-ProRule" id="PRU00134"/>
    </source>
</evidence>
<evidence type="ECO:0000313" key="7">
    <source>
        <dbReference type="Proteomes" id="UP001165122"/>
    </source>
</evidence>
<evidence type="ECO:0000256" key="3">
    <source>
        <dbReference type="ARBA" id="ARBA00022833"/>
    </source>
</evidence>
<dbReference type="InterPro" id="IPR002893">
    <property type="entry name" value="Znf_MYND"/>
</dbReference>
<proteinExistence type="predicted"/>
<dbReference type="Pfam" id="PF01753">
    <property type="entry name" value="zf-MYND"/>
    <property type="match status" value="1"/>
</dbReference>